<dbReference type="GO" id="GO:0015288">
    <property type="term" value="F:porin activity"/>
    <property type="evidence" value="ECO:0007669"/>
    <property type="project" value="TreeGrafter"/>
</dbReference>
<dbReference type="NCBIfam" id="TIGR01844">
    <property type="entry name" value="type_I_sec_TolC"/>
    <property type="match status" value="1"/>
</dbReference>
<evidence type="ECO:0000256" key="1">
    <source>
        <dbReference type="ARBA" id="ARBA00004442"/>
    </source>
</evidence>
<evidence type="ECO:0000313" key="9">
    <source>
        <dbReference type="Proteomes" id="UP000003604"/>
    </source>
</evidence>
<comment type="caution">
    <text evidence="8">The sequence shown here is derived from an EMBL/GenBank/DDBJ whole genome shotgun (WGS) entry which is preliminary data.</text>
</comment>
<dbReference type="Proteomes" id="UP000003604">
    <property type="component" value="Unassembled WGS sequence"/>
</dbReference>
<organism evidence="8 9">
    <name type="scientific">Grimontia hollisae CIP 101886</name>
    <dbReference type="NCBI Taxonomy" id="675812"/>
    <lineage>
        <taxon>Bacteria</taxon>
        <taxon>Pseudomonadati</taxon>
        <taxon>Pseudomonadota</taxon>
        <taxon>Gammaproteobacteria</taxon>
        <taxon>Vibrionales</taxon>
        <taxon>Vibrionaceae</taxon>
        <taxon>Grimontia</taxon>
    </lineage>
</organism>
<evidence type="ECO:0000313" key="8">
    <source>
        <dbReference type="EMBL" id="EEY71014.1"/>
    </source>
</evidence>
<proteinExistence type="inferred from homology"/>
<keyword evidence="4" id="KW-1134">Transmembrane beta strand</keyword>
<comment type="subcellular location">
    <subcellularLocation>
        <location evidence="1">Cell outer membrane</location>
    </subcellularLocation>
</comment>
<dbReference type="GO" id="GO:0015562">
    <property type="term" value="F:efflux transmembrane transporter activity"/>
    <property type="evidence" value="ECO:0007669"/>
    <property type="project" value="InterPro"/>
</dbReference>
<sequence>MEHHYHPHTKLRFFAKTMRDNNAWKPTLSAITFALSSLGMAYQVHAQSLEQAVATTLSQNPAIREAYSEFKSREADIDASKGGYLPSLDLNAGIGYANYDSDNNNGTYHPRDVRLSLRQLIWDGAVTYNDIKRTKSEAEAQRYQLLADAQDTALSVTEAYIEVLRAQAIMDLSQRNLKTHERIYADIKKRADSGISSTADLSQADGRLAQSHTNLLSAISNYEDAMIEFERIVGEPPVDLVKPEVDALYIPPTLVEALNIAKENNPVINVAMNDVDAANHQYDQAKGDFYPTFTIEASQQWGDELDGQPGDTDEFQTMLRMRYNLFNGNTDAAEARSAAHQVSKAKNIRYNAYRLLDESTRLAWTAKELAQKQTSFLQKHVDSSAKTLEAYEKQYLIGRRTLLDLLNTENELFEARRAYIDSHHAGIYSKYRVLNATGLLLDELRVTTPEEWQASVYGGNKKENP</sequence>
<keyword evidence="7" id="KW-0998">Cell outer membrane</keyword>
<dbReference type="PANTHER" id="PTHR30026">
    <property type="entry name" value="OUTER MEMBRANE PROTEIN TOLC"/>
    <property type="match status" value="1"/>
</dbReference>
<evidence type="ECO:0000256" key="2">
    <source>
        <dbReference type="ARBA" id="ARBA00007613"/>
    </source>
</evidence>
<protein>
    <submittedName>
        <fullName evidence="8">Putative agglutination protein</fullName>
    </submittedName>
</protein>
<dbReference type="SUPFAM" id="SSF56954">
    <property type="entry name" value="Outer membrane efflux proteins (OEP)"/>
    <property type="match status" value="1"/>
</dbReference>
<dbReference type="AlphaFoldDB" id="D0IAU6"/>
<evidence type="ECO:0000256" key="4">
    <source>
        <dbReference type="ARBA" id="ARBA00022452"/>
    </source>
</evidence>
<comment type="similarity">
    <text evidence="2">Belongs to the outer membrane factor (OMF) (TC 1.B.17) family.</text>
</comment>
<dbReference type="PANTHER" id="PTHR30026:SF22">
    <property type="entry name" value="OUTER MEMBRANE EFFLUX PROTEIN"/>
    <property type="match status" value="1"/>
</dbReference>
<dbReference type="eggNOG" id="COG1538">
    <property type="taxonomic scope" value="Bacteria"/>
</dbReference>
<dbReference type="GO" id="GO:0009279">
    <property type="term" value="C:cell outer membrane"/>
    <property type="evidence" value="ECO:0007669"/>
    <property type="project" value="UniProtKB-SubCell"/>
</dbReference>
<keyword evidence="9" id="KW-1185">Reference proteome</keyword>
<dbReference type="InterPro" id="IPR003423">
    <property type="entry name" value="OMP_efflux"/>
</dbReference>
<keyword evidence="6" id="KW-0472">Membrane</keyword>
<name>D0IAU6_GRIHO</name>
<evidence type="ECO:0000256" key="3">
    <source>
        <dbReference type="ARBA" id="ARBA00022448"/>
    </source>
</evidence>
<keyword evidence="5" id="KW-0812">Transmembrane</keyword>
<dbReference type="EMBL" id="ADAQ01000013">
    <property type="protein sequence ID" value="EEY71014.1"/>
    <property type="molecule type" value="Genomic_DNA"/>
</dbReference>
<dbReference type="Gene3D" id="1.20.1600.10">
    <property type="entry name" value="Outer membrane efflux proteins (OEP)"/>
    <property type="match status" value="1"/>
</dbReference>
<keyword evidence="3" id="KW-0813">Transport</keyword>
<dbReference type="InterPro" id="IPR010130">
    <property type="entry name" value="T1SS_OMP_TolC"/>
</dbReference>
<evidence type="ECO:0000256" key="5">
    <source>
        <dbReference type="ARBA" id="ARBA00022692"/>
    </source>
</evidence>
<dbReference type="InterPro" id="IPR051906">
    <property type="entry name" value="TolC-like"/>
</dbReference>
<reference evidence="8 9" key="1">
    <citation type="submission" date="2009-10" db="EMBL/GenBank/DDBJ databases">
        <authorList>
            <consortium name="Los Alamos National Laboratory (LANL)"/>
            <consortium name="National Microbial Pathogen Data Resource (NMPDR)"/>
            <person name="Saunders E.H."/>
            <person name="Munk A.C."/>
            <person name="Tapia R."/>
            <person name="Green L."/>
            <person name="Rogers Y."/>
            <person name="Detter J.C."/>
            <person name="Bruce D."/>
            <person name="Brettin T.S."/>
            <person name="Colwell R.R."/>
            <person name="Huq A."/>
            <person name="Grim C.J."/>
            <person name="Hasan N.A."/>
            <person name="Bartels D."/>
            <person name="Vonstein V."/>
        </authorList>
    </citation>
    <scope>NUCLEOTIDE SEQUENCE [LARGE SCALE GENOMIC DNA]</scope>
    <source>
        <strain evidence="8 9">CIP 101886</strain>
    </source>
</reference>
<gene>
    <name evidence="8" type="ORF">VHA_002873</name>
</gene>
<evidence type="ECO:0000256" key="7">
    <source>
        <dbReference type="ARBA" id="ARBA00023237"/>
    </source>
</evidence>
<accession>D0IAU6</accession>
<dbReference type="GO" id="GO:1990281">
    <property type="term" value="C:efflux pump complex"/>
    <property type="evidence" value="ECO:0007669"/>
    <property type="project" value="TreeGrafter"/>
</dbReference>
<evidence type="ECO:0000256" key="6">
    <source>
        <dbReference type="ARBA" id="ARBA00023136"/>
    </source>
</evidence>
<dbReference type="Pfam" id="PF02321">
    <property type="entry name" value="OEP"/>
    <property type="match status" value="2"/>
</dbReference>